<evidence type="ECO:0000256" key="1">
    <source>
        <dbReference type="SAM" id="Phobius"/>
    </source>
</evidence>
<evidence type="ECO:0000313" key="2">
    <source>
        <dbReference type="EMBL" id="OAH54309.1"/>
    </source>
</evidence>
<dbReference type="EMBL" id="LQWZ01000033">
    <property type="protein sequence ID" value="OAH54309.1"/>
    <property type="molecule type" value="Genomic_DNA"/>
</dbReference>
<dbReference type="AlphaFoldDB" id="A0A177KLR1"/>
<evidence type="ECO:0008006" key="4">
    <source>
        <dbReference type="Google" id="ProtNLM"/>
    </source>
</evidence>
<sequence length="146" mass="16684">MNMIYQVILFMHIFSAILSIGPFFVLVSMIPRMRAADQRGLLVYLSLFKSTVSLVKHAGHVLVTTGVLLVWKSAWSWSTSWVVMTFAVMVSSVFFLARAFSPVICKFHAQKISQDKLISKLHCSVWIYIALLMIILWFMIAKPALW</sequence>
<keyword evidence="1" id="KW-0472">Membrane</keyword>
<keyword evidence="1" id="KW-1133">Transmembrane helix</keyword>
<reference evidence="2 3" key="1">
    <citation type="submission" date="2016-01" db="EMBL/GenBank/DDBJ databases">
        <title>Investigation of taxonomic status of Bacillus aminovorans.</title>
        <authorList>
            <person name="Verma A."/>
            <person name="Pal Y."/>
            <person name="Krishnamurthi S."/>
        </authorList>
    </citation>
    <scope>NUCLEOTIDE SEQUENCE [LARGE SCALE GENOMIC DNA]</scope>
    <source>
        <strain evidence="2 3">DSM 4337</strain>
    </source>
</reference>
<comment type="caution">
    <text evidence="2">The sequence shown here is derived from an EMBL/GenBank/DDBJ whole genome shotgun (WGS) entry which is preliminary data.</text>
</comment>
<protein>
    <recommendedName>
        <fullName evidence="4">DUF2269 domain-containing protein</fullName>
    </recommendedName>
</protein>
<organism evidence="2 3">
    <name type="scientific">Domibacillus aminovorans</name>
    <dbReference type="NCBI Taxonomy" id="29332"/>
    <lineage>
        <taxon>Bacteria</taxon>
        <taxon>Bacillati</taxon>
        <taxon>Bacillota</taxon>
        <taxon>Bacilli</taxon>
        <taxon>Bacillales</taxon>
        <taxon>Bacillaceae</taxon>
        <taxon>Domibacillus</taxon>
    </lineage>
</organism>
<accession>A0A177KLR1</accession>
<feature type="transmembrane region" description="Helical" evidence="1">
    <location>
        <begin position="121"/>
        <end position="140"/>
    </location>
</feature>
<keyword evidence="1" id="KW-0812">Transmembrane</keyword>
<name>A0A177KLR1_9BACI</name>
<feature type="transmembrane region" description="Helical" evidence="1">
    <location>
        <begin position="6"/>
        <end position="29"/>
    </location>
</feature>
<dbReference type="OrthoDB" id="2436717at2"/>
<gene>
    <name evidence="2" type="ORF">AWH48_06800</name>
</gene>
<feature type="transmembrane region" description="Helical" evidence="1">
    <location>
        <begin position="79"/>
        <end position="100"/>
    </location>
</feature>
<feature type="transmembrane region" description="Helical" evidence="1">
    <location>
        <begin position="41"/>
        <end position="59"/>
    </location>
</feature>
<evidence type="ECO:0000313" key="3">
    <source>
        <dbReference type="Proteomes" id="UP000077271"/>
    </source>
</evidence>
<proteinExistence type="predicted"/>
<dbReference type="Proteomes" id="UP000077271">
    <property type="component" value="Unassembled WGS sequence"/>
</dbReference>